<accession>A0A564YCN7</accession>
<feature type="region of interest" description="Disordered" evidence="1">
    <location>
        <begin position="43"/>
        <end position="82"/>
    </location>
</feature>
<evidence type="ECO:0000256" key="1">
    <source>
        <dbReference type="SAM" id="MobiDB-lite"/>
    </source>
</evidence>
<name>A0A564YCN7_HYMDI</name>
<keyword evidence="2" id="KW-1133">Transmembrane helix</keyword>
<evidence type="ECO:0000313" key="5">
    <source>
        <dbReference type="Proteomes" id="UP000321570"/>
    </source>
</evidence>
<gene>
    <name evidence="4" type="ORF">WMSIL1_LOCUS5031</name>
</gene>
<dbReference type="Pfam" id="PF06809">
    <property type="entry name" value="NPDC1"/>
    <property type="match status" value="1"/>
</dbReference>
<feature type="region of interest" description="Disordered" evidence="1">
    <location>
        <begin position="240"/>
        <end position="262"/>
    </location>
</feature>
<feature type="transmembrane region" description="Helical" evidence="2">
    <location>
        <begin position="128"/>
        <end position="150"/>
    </location>
</feature>
<keyword evidence="2" id="KW-0812">Transmembrane</keyword>
<sequence>MLRPVVRRSAVVVITLLLTSAVALSHDRNKYFDYQDRVDDEDIGPYSLGNSDENGDELSQGDKDSPNKWVFSGNSDRHPDFKPSMMETYEKFKRQAVKTVVPGDETMDLTEGGSTFSQLSSLVSWQTATLISVLCVGAVILGVVLGVVYWPKAAFGERRDSSPLVGKKGSAIESAEERSLAHSAQMYHYQQQKQQMLAMEQAAGRVRSLSSNSDSEGECEEPDVSVYECPGLAAASEMEVKNPLYEDGQGESSVVSSTKDSK</sequence>
<dbReference type="PANTHER" id="PTHR23352:SF2">
    <property type="entry name" value="NEURAL PROLIFERATION DIFFERENTIATION AND CONTROL PROTEIN 1"/>
    <property type="match status" value="1"/>
</dbReference>
<feature type="chain" id="PRO_5021894424" description="Neural proliferation differentiation and control protein 1" evidence="3">
    <location>
        <begin position="26"/>
        <end position="262"/>
    </location>
</feature>
<dbReference type="AlphaFoldDB" id="A0A564YCN7"/>
<evidence type="ECO:0008006" key="6">
    <source>
        <dbReference type="Google" id="ProtNLM"/>
    </source>
</evidence>
<dbReference type="InterPro" id="IPR009635">
    <property type="entry name" value="NPDC1"/>
</dbReference>
<keyword evidence="2" id="KW-0472">Membrane</keyword>
<reference evidence="4 5" key="1">
    <citation type="submission" date="2019-07" db="EMBL/GenBank/DDBJ databases">
        <authorList>
            <person name="Jastrzebski P J."/>
            <person name="Paukszto L."/>
            <person name="Jastrzebski P J."/>
        </authorList>
    </citation>
    <scope>NUCLEOTIDE SEQUENCE [LARGE SCALE GENOMIC DNA]</scope>
    <source>
        <strain evidence="4 5">WMS-il1</strain>
    </source>
</reference>
<evidence type="ECO:0000256" key="3">
    <source>
        <dbReference type="SAM" id="SignalP"/>
    </source>
</evidence>
<dbReference type="PANTHER" id="PTHR23352">
    <property type="entry name" value="NEURAL PROLIFERATION DIFFERENTIATION AND CONTROL PROTEIN-1 NPDC-1 PROTEIN"/>
    <property type="match status" value="1"/>
</dbReference>
<proteinExistence type="predicted"/>
<feature type="signal peptide" evidence="3">
    <location>
        <begin position="1"/>
        <end position="25"/>
    </location>
</feature>
<dbReference type="Proteomes" id="UP000321570">
    <property type="component" value="Unassembled WGS sequence"/>
</dbReference>
<dbReference type="GO" id="GO:0016020">
    <property type="term" value="C:membrane"/>
    <property type="evidence" value="ECO:0007669"/>
    <property type="project" value="InterPro"/>
</dbReference>
<keyword evidence="5" id="KW-1185">Reference proteome</keyword>
<protein>
    <recommendedName>
        <fullName evidence="6">Neural proliferation differentiation and control protein 1</fullName>
    </recommendedName>
</protein>
<evidence type="ECO:0000313" key="4">
    <source>
        <dbReference type="EMBL" id="VUZ44990.1"/>
    </source>
</evidence>
<dbReference type="EMBL" id="CABIJS010000155">
    <property type="protein sequence ID" value="VUZ44990.1"/>
    <property type="molecule type" value="Genomic_DNA"/>
</dbReference>
<feature type="region of interest" description="Disordered" evidence="1">
    <location>
        <begin position="203"/>
        <end position="224"/>
    </location>
</feature>
<feature type="compositionally biased region" description="Polar residues" evidence="1">
    <location>
        <begin position="250"/>
        <end position="262"/>
    </location>
</feature>
<organism evidence="4 5">
    <name type="scientific">Hymenolepis diminuta</name>
    <name type="common">Rat tapeworm</name>
    <dbReference type="NCBI Taxonomy" id="6216"/>
    <lineage>
        <taxon>Eukaryota</taxon>
        <taxon>Metazoa</taxon>
        <taxon>Spiralia</taxon>
        <taxon>Lophotrochozoa</taxon>
        <taxon>Platyhelminthes</taxon>
        <taxon>Cestoda</taxon>
        <taxon>Eucestoda</taxon>
        <taxon>Cyclophyllidea</taxon>
        <taxon>Hymenolepididae</taxon>
        <taxon>Hymenolepis</taxon>
    </lineage>
</organism>
<keyword evidence="3" id="KW-0732">Signal</keyword>
<evidence type="ECO:0000256" key="2">
    <source>
        <dbReference type="SAM" id="Phobius"/>
    </source>
</evidence>